<accession>H2YGX4</accession>
<dbReference type="AlphaFoldDB" id="H2YGX4"/>
<name>H2YGX4_CIOSA</name>
<keyword evidence="3" id="KW-1185">Reference proteome</keyword>
<reference evidence="2" key="3">
    <citation type="submission" date="2025-09" db="UniProtKB">
        <authorList>
            <consortium name="Ensembl"/>
        </authorList>
    </citation>
    <scope>IDENTIFICATION</scope>
</reference>
<protein>
    <submittedName>
        <fullName evidence="2">Uncharacterized protein</fullName>
    </submittedName>
</protein>
<reference evidence="2" key="2">
    <citation type="submission" date="2025-08" db="UniProtKB">
        <authorList>
            <consortium name="Ensembl"/>
        </authorList>
    </citation>
    <scope>IDENTIFICATION</scope>
</reference>
<organism evidence="2 3">
    <name type="scientific">Ciona savignyi</name>
    <name type="common">Pacific transparent sea squirt</name>
    <dbReference type="NCBI Taxonomy" id="51511"/>
    <lineage>
        <taxon>Eukaryota</taxon>
        <taxon>Metazoa</taxon>
        <taxon>Chordata</taxon>
        <taxon>Tunicata</taxon>
        <taxon>Ascidiacea</taxon>
        <taxon>Phlebobranchia</taxon>
        <taxon>Cionidae</taxon>
        <taxon>Ciona</taxon>
    </lineage>
</organism>
<evidence type="ECO:0000256" key="1">
    <source>
        <dbReference type="SAM" id="MobiDB-lite"/>
    </source>
</evidence>
<dbReference type="Ensembl" id="ENSCSAVT00000004639.1">
    <property type="protein sequence ID" value="ENSCSAVP00000004573.1"/>
    <property type="gene ID" value="ENSCSAVG00000002721.1"/>
</dbReference>
<dbReference type="HOGENOM" id="CLU_3263013_0_0_1"/>
<proteinExistence type="predicted"/>
<dbReference type="InParanoid" id="H2YGX4"/>
<sequence>MQRFDTNRNKVPGPTAKQMYKNSKFWSADRITVDAKPQRLKE</sequence>
<evidence type="ECO:0000313" key="2">
    <source>
        <dbReference type="Ensembl" id="ENSCSAVP00000004573.1"/>
    </source>
</evidence>
<evidence type="ECO:0000313" key="3">
    <source>
        <dbReference type="Proteomes" id="UP000007875"/>
    </source>
</evidence>
<feature type="region of interest" description="Disordered" evidence="1">
    <location>
        <begin position="1"/>
        <end position="22"/>
    </location>
</feature>
<dbReference type="Proteomes" id="UP000007875">
    <property type="component" value="Unassembled WGS sequence"/>
</dbReference>
<reference evidence="3" key="1">
    <citation type="submission" date="2003-08" db="EMBL/GenBank/DDBJ databases">
        <authorList>
            <person name="Birren B."/>
            <person name="Nusbaum C."/>
            <person name="Abebe A."/>
            <person name="Abouelleil A."/>
            <person name="Adekoya E."/>
            <person name="Ait-zahra M."/>
            <person name="Allen N."/>
            <person name="Allen T."/>
            <person name="An P."/>
            <person name="Anderson M."/>
            <person name="Anderson S."/>
            <person name="Arachchi H."/>
            <person name="Armbruster J."/>
            <person name="Bachantsang P."/>
            <person name="Baldwin J."/>
            <person name="Barry A."/>
            <person name="Bayul T."/>
            <person name="Blitshsteyn B."/>
            <person name="Bloom T."/>
            <person name="Blye J."/>
            <person name="Boguslavskiy L."/>
            <person name="Borowsky M."/>
            <person name="Boukhgalter B."/>
            <person name="Brunache A."/>
            <person name="Butler J."/>
            <person name="Calixte N."/>
            <person name="Calvo S."/>
            <person name="Camarata J."/>
            <person name="Campo K."/>
            <person name="Chang J."/>
            <person name="Cheshatsang Y."/>
            <person name="Citroen M."/>
            <person name="Collymore A."/>
            <person name="Considine T."/>
            <person name="Cook A."/>
            <person name="Cooke P."/>
            <person name="Corum B."/>
            <person name="Cuomo C."/>
            <person name="David R."/>
            <person name="Dawoe T."/>
            <person name="Degray S."/>
            <person name="Dodge S."/>
            <person name="Dooley K."/>
            <person name="Dorje P."/>
            <person name="Dorjee K."/>
            <person name="Dorris L."/>
            <person name="Duffey N."/>
            <person name="Dupes A."/>
            <person name="Elkins T."/>
            <person name="Engels R."/>
            <person name="Erickson J."/>
            <person name="Farina A."/>
            <person name="Faro S."/>
            <person name="Ferreira P."/>
            <person name="Fischer H."/>
            <person name="Fitzgerald M."/>
            <person name="Foley K."/>
            <person name="Gage D."/>
            <person name="Galagan J."/>
            <person name="Gearin G."/>
            <person name="Gnerre S."/>
            <person name="Gnirke A."/>
            <person name="Goyette A."/>
            <person name="Graham J."/>
            <person name="Grandbois E."/>
            <person name="Gyaltsen K."/>
            <person name="Hafez N."/>
            <person name="Hagopian D."/>
            <person name="Hagos B."/>
            <person name="Hall J."/>
            <person name="Hatcher B."/>
            <person name="Heller A."/>
            <person name="Higgins H."/>
            <person name="Honan T."/>
            <person name="Horn A."/>
            <person name="Houde N."/>
            <person name="Hughes L."/>
            <person name="Hulme W."/>
            <person name="Husby E."/>
            <person name="Iliev I."/>
            <person name="Jaffe D."/>
            <person name="Jones C."/>
            <person name="Kamal M."/>
            <person name="Kamat A."/>
            <person name="Kamvysselis M."/>
            <person name="Karlsson E."/>
            <person name="Kells C."/>
            <person name="Kieu A."/>
            <person name="Kisner P."/>
            <person name="Kodira C."/>
            <person name="Kulbokas E."/>
            <person name="Labutti K."/>
            <person name="Lama D."/>
            <person name="Landers T."/>
            <person name="Leger J."/>
            <person name="Levine S."/>
            <person name="Lewis D."/>
            <person name="Lewis T."/>
            <person name="Lindblad-toh K."/>
            <person name="Liu X."/>
            <person name="Lokyitsang T."/>
            <person name="Lokyitsang Y."/>
            <person name="Lucien O."/>
            <person name="Lui A."/>
            <person name="Ma L.J."/>
            <person name="Mabbitt R."/>
            <person name="Macdonald J."/>
            <person name="Maclean C."/>
            <person name="Major J."/>
            <person name="Manning J."/>
            <person name="Marabella R."/>
            <person name="Maru K."/>
            <person name="Matthews C."/>
            <person name="Mauceli E."/>
            <person name="Mccarthy M."/>
            <person name="Mcdonough S."/>
            <person name="Mcghee T."/>
            <person name="Meldrim J."/>
            <person name="Meneus L."/>
            <person name="Mesirov J."/>
            <person name="Mihalev A."/>
            <person name="Mihova T."/>
            <person name="Mikkelsen T."/>
            <person name="Mlenga V."/>
            <person name="Moru K."/>
            <person name="Mozes J."/>
            <person name="Mulrain L."/>
            <person name="Munson G."/>
            <person name="Naylor J."/>
            <person name="Newes C."/>
            <person name="Nguyen C."/>
            <person name="Nguyen N."/>
            <person name="Nguyen T."/>
            <person name="Nicol R."/>
            <person name="Nielsen C."/>
            <person name="Nizzari M."/>
            <person name="Norbu C."/>
            <person name="Norbu N."/>
            <person name="O'donnell P."/>
            <person name="Okoawo O."/>
            <person name="O'leary S."/>
            <person name="Omotosho B."/>
            <person name="O'neill K."/>
            <person name="Osman S."/>
            <person name="Parker S."/>
            <person name="Perrin D."/>
            <person name="Phunkhang P."/>
            <person name="Piqani B."/>
            <person name="Purcell S."/>
            <person name="Rachupka T."/>
            <person name="Ramasamy U."/>
            <person name="Rameau R."/>
            <person name="Ray V."/>
            <person name="Raymond C."/>
            <person name="Retta R."/>
            <person name="Richardson S."/>
            <person name="Rise C."/>
            <person name="Rodriguez J."/>
            <person name="Rogers J."/>
            <person name="Rogov P."/>
            <person name="Rutman M."/>
            <person name="Schupbach R."/>
            <person name="Seaman C."/>
            <person name="Settipalli S."/>
            <person name="Sharpe T."/>
            <person name="Sheridan J."/>
            <person name="Sherpa N."/>
            <person name="Shi J."/>
            <person name="Smirnov S."/>
            <person name="Smith C."/>
            <person name="Sougnez C."/>
            <person name="Spencer B."/>
            <person name="Stalker J."/>
            <person name="Stange-thomann N."/>
            <person name="Stavropoulos S."/>
            <person name="Stetson K."/>
            <person name="Stone C."/>
            <person name="Stone S."/>
            <person name="Stubbs M."/>
            <person name="Talamas J."/>
            <person name="Tchuinga P."/>
            <person name="Tenzing P."/>
            <person name="Tesfaye S."/>
            <person name="Theodore J."/>
            <person name="Thoulutsang Y."/>
            <person name="Topham K."/>
            <person name="Towey S."/>
            <person name="Tsamla T."/>
            <person name="Tsomo N."/>
            <person name="Vallee D."/>
            <person name="Vassiliev H."/>
            <person name="Venkataraman V."/>
            <person name="Vinson J."/>
            <person name="Vo A."/>
            <person name="Wade C."/>
            <person name="Wang S."/>
            <person name="Wangchuk T."/>
            <person name="Wangdi T."/>
            <person name="Whittaker C."/>
            <person name="Wilkinson J."/>
            <person name="Wu Y."/>
            <person name="Wyman D."/>
            <person name="Yadav S."/>
            <person name="Yang S."/>
            <person name="Yang X."/>
            <person name="Yeager S."/>
            <person name="Yee E."/>
            <person name="Young G."/>
            <person name="Zainoun J."/>
            <person name="Zembeck L."/>
            <person name="Zimmer A."/>
            <person name="Zody M."/>
            <person name="Lander E."/>
        </authorList>
    </citation>
    <scope>NUCLEOTIDE SEQUENCE [LARGE SCALE GENOMIC DNA]</scope>
</reference>